<feature type="transmembrane region" description="Helical" evidence="5">
    <location>
        <begin position="253"/>
        <end position="274"/>
    </location>
</feature>
<sequence length="324" mass="35699">MDVLAPCHQHYYNWSACVPGGPRKTGNASDYPLLQQSSNTNGLAHDINDPLQVANSLVPAPNEDDNPDNGVASPLHNNVYKYIFYICIQLFWDILIYRAVNAQSNNDEKNRKHISLWEAMRIPNVMMYATCYACLKSVNYAMFFWLPFFLGNSFGNSMANLLTMLYNVGQIFGSWICGWMSDYIHKRSPPVFLFLVLAIAPVLMLRADTSSELYFGVVVTAGGFLIGGPANMISGAISADLGKEQSVKGNAEALSTVAGIIDGTASFGAAIMQYLVAVVSDAGWDYVFIMLSLSLVGSTLLVTPLFLREMKELCRHGIQHDNTH</sequence>
<gene>
    <name evidence="6" type="ORF">RFI_08114</name>
</gene>
<dbReference type="InterPro" id="IPR036259">
    <property type="entry name" value="MFS_trans_sf"/>
</dbReference>
<dbReference type="EMBL" id="ASPP01006317">
    <property type="protein sequence ID" value="ETO29012.1"/>
    <property type="molecule type" value="Genomic_DNA"/>
</dbReference>
<dbReference type="GO" id="GO:0022857">
    <property type="term" value="F:transmembrane transporter activity"/>
    <property type="evidence" value="ECO:0007669"/>
    <property type="project" value="InterPro"/>
</dbReference>
<dbReference type="InterPro" id="IPR011701">
    <property type="entry name" value="MFS"/>
</dbReference>
<evidence type="ECO:0000256" key="2">
    <source>
        <dbReference type="ARBA" id="ARBA00022692"/>
    </source>
</evidence>
<dbReference type="SUPFAM" id="SSF103473">
    <property type="entry name" value="MFS general substrate transporter"/>
    <property type="match status" value="1"/>
</dbReference>
<accession>X6NUS3</accession>
<evidence type="ECO:0000256" key="4">
    <source>
        <dbReference type="ARBA" id="ARBA00023136"/>
    </source>
</evidence>
<name>X6NUS3_RETFI</name>
<dbReference type="GO" id="GO:0005789">
    <property type="term" value="C:endoplasmic reticulum membrane"/>
    <property type="evidence" value="ECO:0007669"/>
    <property type="project" value="TreeGrafter"/>
</dbReference>
<dbReference type="PANTHER" id="PTHR43184:SF12">
    <property type="entry name" value="SUGAR PHOSPHATE EXCHANGER 3"/>
    <property type="match status" value="1"/>
</dbReference>
<proteinExistence type="predicted"/>
<feature type="transmembrane region" description="Helical" evidence="5">
    <location>
        <begin position="121"/>
        <end position="146"/>
    </location>
</feature>
<dbReference type="AlphaFoldDB" id="X6NUS3"/>
<keyword evidence="4 5" id="KW-0472">Membrane</keyword>
<comment type="caution">
    <text evidence="6">The sequence shown here is derived from an EMBL/GenBank/DDBJ whole genome shotgun (WGS) entry which is preliminary data.</text>
</comment>
<evidence type="ECO:0000313" key="7">
    <source>
        <dbReference type="Proteomes" id="UP000023152"/>
    </source>
</evidence>
<reference evidence="6 7" key="1">
    <citation type="journal article" date="2013" name="Curr. Biol.">
        <title>The Genome of the Foraminiferan Reticulomyxa filosa.</title>
        <authorList>
            <person name="Glockner G."/>
            <person name="Hulsmann N."/>
            <person name="Schleicher M."/>
            <person name="Noegel A.A."/>
            <person name="Eichinger L."/>
            <person name="Gallinger C."/>
            <person name="Pawlowski J."/>
            <person name="Sierra R."/>
            <person name="Euteneuer U."/>
            <person name="Pillet L."/>
            <person name="Moustafa A."/>
            <person name="Platzer M."/>
            <person name="Groth M."/>
            <person name="Szafranski K."/>
            <person name="Schliwa M."/>
        </authorList>
    </citation>
    <scope>NUCLEOTIDE SEQUENCE [LARGE SCALE GENOMIC DNA]</scope>
</reference>
<feature type="transmembrane region" description="Helical" evidence="5">
    <location>
        <begin position="286"/>
        <end position="307"/>
    </location>
</feature>
<organism evidence="6 7">
    <name type="scientific">Reticulomyxa filosa</name>
    <dbReference type="NCBI Taxonomy" id="46433"/>
    <lineage>
        <taxon>Eukaryota</taxon>
        <taxon>Sar</taxon>
        <taxon>Rhizaria</taxon>
        <taxon>Retaria</taxon>
        <taxon>Foraminifera</taxon>
        <taxon>Monothalamids</taxon>
        <taxon>Reticulomyxidae</taxon>
        <taxon>Reticulomyxa</taxon>
    </lineage>
</organism>
<evidence type="ECO:0000256" key="5">
    <source>
        <dbReference type="SAM" id="Phobius"/>
    </source>
</evidence>
<dbReference type="OrthoDB" id="3639251at2759"/>
<keyword evidence="3 5" id="KW-1133">Transmembrane helix</keyword>
<evidence type="ECO:0000256" key="3">
    <source>
        <dbReference type="ARBA" id="ARBA00022989"/>
    </source>
</evidence>
<dbReference type="PANTHER" id="PTHR43184">
    <property type="entry name" value="MAJOR FACILITATOR SUPERFAMILY TRANSPORTER 16, ISOFORM B"/>
    <property type="match status" value="1"/>
</dbReference>
<keyword evidence="7" id="KW-1185">Reference proteome</keyword>
<dbReference type="Proteomes" id="UP000023152">
    <property type="component" value="Unassembled WGS sequence"/>
</dbReference>
<dbReference type="Pfam" id="PF07690">
    <property type="entry name" value="MFS_1"/>
    <property type="match status" value="1"/>
</dbReference>
<comment type="subcellular location">
    <subcellularLocation>
        <location evidence="1">Membrane</location>
        <topology evidence="1">Multi-pass membrane protein</topology>
    </subcellularLocation>
</comment>
<keyword evidence="2 5" id="KW-0812">Transmembrane</keyword>
<feature type="transmembrane region" description="Helical" evidence="5">
    <location>
        <begin position="158"/>
        <end position="179"/>
    </location>
</feature>
<feature type="transmembrane region" description="Helical" evidence="5">
    <location>
        <begin position="82"/>
        <end position="100"/>
    </location>
</feature>
<dbReference type="Gene3D" id="1.20.1250.20">
    <property type="entry name" value="MFS general substrate transporter like domains"/>
    <property type="match status" value="1"/>
</dbReference>
<evidence type="ECO:0000256" key="1">
    <source>
        <dbReference type="ARBA" id="ARBA00004141"/>
    </source>
</evidence>
<feature type="transmembrane region" description="Helical" evidence="5">
    <location>
        <begin position="213"/>
        <end position="233"/>
    </location>
</feature>
<feature type="transmembrane region" description="Helical" evidence="5">
    <location>
        <begin position="191"/>
        <end position="207"/>
    </location>
</feature>
<evidence type="ECO:0000313" key="6">
    <source>
        <dbReference type="EMBL" id="ETO29012.1"/>
    </source>
</evidence>
<protein>
    <submittedName>
        <fullName evidence="6">Glycerol-3-phosphate transporter</fullName>
    </submittedName>
</protein>
<dbReference type="OMA" id="LMMLAGM"/>